<proteinExistence type="predicted"/>
<reference evidence="2" key="1">
    <citation type="submission" date="2014-09" db="EMBL/GenBank/DDBJ databases">
        <authorList>
            <person name="Mudge J."/>
            <person name="Ramaraj T."/>
            <person name="Lindquist I.E."/>
            <person name="Bharti A.K."/>
            <person name="Sundararajan A."/>
            <person name="Cameron C.T."/>
            <person name="Woodward J.E."/>
            <person name="May G.D."/>
            <person name="Brubaker C."/>
            <person name="Broadhvest J."/>
            <person name="Wilkins T.A."/>
        </authorList>
    </citation>
    <scope>NUCLEOTIDE SEQUENCE</scope>
    <source>
        <strain evidence="2">cv. AKA8401</strain>
    </source>
</reference>
<keyword evidence="2" id="KW-1185">Reference proteome</keyword>
<sequence length="100" mass="11362">MNLTIISFMYILVPSRNNFVLILIVGIPNELLRIIISDTRETLHTRCHISINWSAHTSFSQDVATRCCSHNLSSNRNICWYTQPSVGRIGPVPKSHNIIT</sequence>
<accession>A0A0B0NGL0</accession>
<dbReference type="Proteomes" id="UP000032142">
    <property type="component" value="Unassembled WGS sequence"/>
</dbReference>
<protein>
    <submittedName>
        <fullName evidence="1">Uncharacterized protein</fullName>
    </submittedName>
</protein>
<gene>
    <name evidence="1" type="ORF">F383_14269</name>
</gene>
<dbReference type="AlphaFoldDB" id="A0A0B0NGL0"/>
<name>A0A0B0NGL0_GOSAR</name>
<evidence type="ECO:0000313" key="1">
    <source>
        <dbReference type="EMBL" id="KHG10939.1"/>
    </source>
</evidence>
<organism evidence="1 2">
    <name type="scientific">Gossypium arboreum</name>
    <name type="common">Tree cotton</name>
    <name type="synonym">Gossypium nanking</name>
    <dbReference type="NCBI Taxonomy" id="29729"/>
    <lineage>
        <taxon>Eukaryota</taxon>
        <taxon>Viridiplantae</taxon>
        <taxon>Streptophyta</taxon>
        <taxon>Embryophyta</taxon>
        <taxon>Tracheophyta</taxon>
        <taxon>Spermatophyta</taxon>
        <taxon>Magnoliopsida</taxon>
        <taxon>eudicotyledons</taxon>
        <taxon>Gunneridae</taxon>
        <taxon>Pentapetalae</taxon>
        <taxon>rosids</taxon>
        <taxon>malvids</taxon>
        <taxon>Malvales</taxon>
        <taxon>Malvaceae</taxon>
        <taxon>Malvoideae</taxon>
        <taxon>Gossypium</taxon>
    </lineage>
</organism>
<dbReference type="EMBL" id="KN394890">
    <property type="protein sequence ID" value="KHG10939.1"/>
    <property type="molecule type" value="Genomic_DNA"/>
</dbReference>
<evidence type="ECO:0000313" key="2">
    <source>
        <dbReference type="Proteomes" id="UP000032142"/>
    </source>
</evidence>